<evidence type="ECO:0000256" key="2">
    <source>
        <dbReference type="SAM" id="Coils"/>
    </source>
</evidence>
<gene>
    <name evidence="6" type="ORF">DXZ20_20630</name>
</gene>
<feature type="compositionally biased region" description="Low complexity" evidence="3">
    <location>
        <begin position="1"/>
        <end position="12"/>
    </location>
</feature>
<dbReference type="Proteomes" id="UP000481033">
    <property type="component" value="Unassembled WGS sequence"/>
</dbReference>
<feature type="domain" description="OmpA-like" evidence="5">
    <location>
        <begin position="222"/>
        <end position="338"/>
    </location>
</feature>
<dbReference type="PROSITE" id="PS51123">
    <property type="entry name" value="OMPA_2"/>
    <property type="match status" value="1"/>
</dbReference>
<feature type="coiled-coil region" evidence="2">
    <location>
        <begin position="136"/>
        <end position="163"/>
    </location>
</feature>
<dbReference type="Gene3D" id="3.30.1330.60">
    <property type="entry name" value="OmpA-like domain"/>
    <property type="match status" value="1"/>
</dbReference>
<evidence type="ECO:0000313" key="6">
    <source>
        <dbReference type="EMBL" id="NEZ58005.1"/>
    </source>
</evidence>
<organism evidence="6 7">
    <name type="scientific">Adonisia turfae CCMR0081</name>
    <dbReference type="NCBI Taxonomy" id="2292702"/>
    <lineage>
        <taxon>Bacteria</taxon>
        <taxon>Bacillati</taxon>
        <taxon>Cyanobacteriota</taxon>
        <taxon>Adonisia</taxon>
        <taxon>Adonisia turfae</taxon>
    </lineage>
</organism>
<name>A0A6M0RP01_9CYAN</name>
<dbReference type="InterPro" id="IPR006665">
    <property type="entry name" value="OmpA-like"/>
</dbReference>
<keyword evidence="4" id="KW-0812">Transmembrane</keyword>
<keyword evidence="2" id="KW-0175">Coiled coil</keyword>
<proteinExistence type="predicted"/>
<reference evidence="6 7" key="1">
    <citation type="journal article" date="2020" name="Microb. Ecol.">
        <title>Ecogenomics of the Marine Benthic Filamentous Cyanobacterium Adonisia.</title>
        <authorList>
            <person name="Walter J.M."/>
            <person name="Coutinho F.H."/>
            <person name="Leomil L."/>
            <person name="Hargreaves P.I."/>
            <person name="Campeao M.E."/>
            <person name="Vieira V.V."/>
            <person name="Silva B.S."/>
            <person name="Fistarol G.O."/>
            <person name="Salomon P.S."/>
            <person name="Sawabe T."/>
            <person name="Mino S."/>
            <person name="Hosokawa M."/>
            <person name="Miyashita H."/>
            <person name="Maruyama F."/>
            <person name="van Verk M.C."/>
            <person name="Dutilh B.E."/>
            <person name="Thompson C.C."/>
            <person name="Thompson F.L."/>
        </authorList>
    </citation>
    <scope>NUCLEOTIDE SEQUENCE [LARGE SCALE GENOMIC DNA]</scope>
    <source>
        <strain evidence="6 7">CCMR0081</strain>
    </source>
</reference>
<sequence length="338" mass="37773">MSNEQYPELPSLYPSPDPSPTAPTMEAVPPSPSCRRRWINRAGHGLLALGLLLAGVPVAWLLGIGASRVVSAPTKRMPLQEVVLRRTNRVFTEIYRLPSRWRPAPPLETRIEPIPIPTQPIEPLTTPPPALNNRERQIAEEEFAALQQEFETIRKRLYDLESKLGRAQSTADVESRLANLERRLIPDQADEPGVQPVSTTAVADEPQPEENTPQVHHPLLETTELKITLPSDALFAPGEARLLATAPELLNSIFGDLRQYPKATILIGSHTDDRMVPSQSMSLAFQQANALRAYLAGNLPDENRWVTIGYGQSQPITDNSNPQFRQRNRRIEIAIDRR</sequence>
<protein>
    <recommendedName>
        <fullName evidence="5">OmpA-like domain-containing protein</fullName>
    </recommendedName>
</protein>
<dbReference type="SUPFAM" id="SSF103088">
    <property type="entry name" value="OmpA-like"/>
    <property type="match status" value="1"/>
</dbReference>
<dbReference type="RefSeq" id="WP_163700228.1">
    <property type="nucleotide sequence ID" value="NZ_QXHD01000004.1"/>
</dbReference>
<feature type="region of interest" description="Disordered" evidence="3">
    <location>
        <begin position="187"/>
        <end position="215"/>
    </location>
</feature>
<keyword evidence="7" id="KW-1185">Reference proteome</keyword>
<dbReference type="Pfam" id="PF00691">
    <property type="entry name" value="OmpA"/>
    <property type="match status" value="1"/>
</dbReference>
<dbReference type="EMBL" id="QXHD01000004">
    <property type="protein sequence ID" value="NEZ58005.1"/>
    <property type="molecule type" value="Genomic_DNA"/>
</dbReference>
<keyword evidence="4" id="KW-1133">Transmembrane helix</keyword>
<feature type="region of interest" description="Disordered" evidence="3">
    <location>
        <begin position="1"/>
        <end position="31"/>
    </location>
</feature>
<comment type="caution">
    <text evidence="6">The sequence shown here is derived from an EMBL/GenBank/DDBJ whole genome shotgun (WGS) entry which is preliminary data.</text>
</comment>
<evidence type="ECO:0000256" key="1">
    <source>
        <dbReference type="PROSITE-ProRule" id="PRU00473"/>
    </source>
</evidence>
<evidence type="ECO:0000256" key="4">
    <source>
        <dbReference type="SAM" id="Phobius"/>
    </source>
</evidence>
<evidence type="ECO:0000313" key="7">
    <source>
        <dbReference type="Proteomes" id="UP000481033"/>
    </source>
</evidence>
<evidence type="ECO:0000259" key="5">
    <source>
        <dbReference type="PROSITE" id="PS51123"/>
    </source>
</evidence>
<evidence type="ECO:0000256" key="3">
    <source>
        <dbReference type="SAM" id="MobiDB-lite"/>
    </source>
</evidence>
<feature type="transmembrane region" description="Helical" evidence="4">
    <location>
        <begin position="45"/>
        <end position="66"/>
    </location>
</feature>
<dbReference type="InterPro" id="IPR036737">
    <property type="entry name" value="OmpA-like_sf"/>
</dbReference>
<dbReference type="GO" id="GO:0016020">
    <property type="term" value="C:membrane"/>
    <property type="evidence" value="ECO:0007669"/>
    <property type="project" value="UniProtKB-UniRule"/>
</dbReference>
<dbReference type="PANTHER" id="PTHR30329">
    <property type="entry name" value="STATOR ELEMENT OF FLAGELLAR MOTOR COMPLEX"/>
    <property type="match status" value="1"/>
</dbReference>
<accession>A0A6M0RP01</accession>
<dbReference type="CDD" id="cd07185">
    <property type="entry name" value="OmpA_C-like"/>
    <property type="match status" value="1"/>
</dbReference>
<dbReference type="AlphaFoldDB" id="A0A6M0RP01"/>
<keyword evidence="1 4" id="KW-0472">Membrane</keyword>
<dbReference type="PANTHER" id="PTHR30329:SF21">
    <property type="entry name" value="LIPOPROTEIN YIAD-RELATED"/>
    <property type="match status" value="1"/>
</dbReference>
<dbReference type="InterPro" id="IPR050330">
    <property type="entry name" value="Bact_OuterMem_StrucFunc"/>
</dbReference>